<evidence type="ECO:0000313" key="2">
    <source>
        <dbReference type="EMBL" id="ABN69521.1"/>
    </source>
</evidence>
<sequence length="87" mass="9828">MYEKAAEILRTGVFLGLVMLLIGLFVNNLLHVDLLVYVGLVTIIITPMITLFSISIMLLLRKDYRSFTLSLILLFILIISIIAAFLE</sequence>
<keyword evidence="1" id="KW-1133">Transmembrane helix</keyword>
<dbReference type="STRING" id="399550.Smar_0409"/>
<name>A3DLL1_STAMF</name>
<organism evidence="2 3">
    <name type="scientific">Staphylothermus marinus (strain ATCC 43588 / DSM 3639 / JCM 9404 / F1)</name>
    <dbReference type="NCBI Taxonomy" id="399550"/>
    <lineage>
        <taxon>Archaea</taxon>
        <taxon>Thermoproteota</taxon>
        <taxon>Thermoprotei</taxon>
        <taxon>Desulfurococcales</taxon>
        <taxon>Desulfurococcaceae</taxon>
        <taxon>Staphylothermus</taxon>
    </lineage>
</organism>
<dbReference type="Proteomes" id="UP000000254">
    <property type="component" value="Chromosome"/>
</dbReference>
<feature type="transmembrane region" description="Helical" evidence="1">
    <location>
        <begin position="12"/>
        <end position="30"/>
    </location>
</feature>
<evidence type="ECO:0000256" key="1">
    <source>
        <dbReference type="SAM" id="Phobius"/>
    </source>
</evidence>
<dbReference type="RefSeq" id="WP_011838712.1">
    <property type="nucleotide sequence ID" value="NC_009033.1"/>
</dbReference>
<feature type="transmembrane region" description="Helical" evidence="1">
    <location>
        <begin position="36"/>
        <end position="60"/>
    </location>
</feature>
<dbReference type="GeneID" id="4906507"/>
<gene>
    <name evidence="2" type="ordered locus">Smar_0409</name>
</gene>
<dbReference type="eggNOG" id="arCOG12401">
    <property type="taxonomic scope" value="Archaea"/>
</dbReference>
<accession>A3DLL1</accession>
<keyword evidence="3" id="KW-1185">Reference proteome</keyword>
<feature type="transmembrane region" description="Helical" evidence="1">
    <location>
        <begin position="67"/>
        <end position="86"/>
    </location>
</feature>
<evidence type="ECO:0008006" key="4">
    <source>
        <dbReference type="Google" id="ProtNLM"/>
    </source>
</evidence>
<reference evidence="2 3" key="2">
    <citation type="journal article" date="2009" name="Stand. Genomic Sci.">
        <title>Complete genome sequence of Staphylothermus marinus Stetter and Fiala 1986 type strain F1.</title>
        <authorList>
            <person name="Anderson I.J."/>
            <person name="Sun H."/>
            <person name="Lapidus A."/>
            <person name="Copeland A."/>
            <person name="Glavina Del Rio T."/>
            <person name="Tice H."/>
            <person name="Dalin E."/>
            <person name="Lucas S."/>
            <person name="Barry K."/>
            <person name="Land M."/>
            <person name="Richardson P."/>
            <person name="Huber H."/>
            <person name="Kyrpides N.C."/>
        </authorList>
    </citation>
    <scope>NUCLEOTIDE SEQUENCE [LARGE SCALE GENOMIC DNA]</scope>
    <source>
        <strain evidence="3">ATCC 43588 / DSM 3639 / JCM 9404 / F1</strain>
    </source>
</reference>
<dbReference type="EMBL" id="CP000575">
    <property type="protein sequence ID" value="ABN69521.1"/>
    <property type="molecule type" value="Genomic_DNA"/>
</dbReference>
<keyword evidence="1" id="KW-0472">Membrane</keyword>
<evidence type="ECO:0000313" key="3">
    <source>
        <dbReference type="Proteomes" id="UP000000254"/>
    </source>
</evidence>
<dbReference type="KEGG" id="smr:Smar_0409"/>
<proteinExistence type="predicted"/>
<keyword evidence="1" id="KW-0812">Transmembrane</keyword>
<dbReference type="HOGENOM" id="CLU_2476167_0_0_2"/>
<dbReference type="OrthoDB" id="377668at2157"/>
<reference evidence="3" key="1">
    <citation type="journal article" date="2009" name="BMC Genomics">
        <title>The complete genome sequence of Staphylothermus marinus reveals differences in sulfur metabolism among heterotrophic Crenarchaeota.</title>
        <authorList>
            <person name="Anderson I.J."/>
            <person name="Dharmarajan L."/>
            <person name="Rodriguez J."/>
            <person name="Hooper S."/>
            <person name="Porat I."/>
            <person name="Ulrich L.E."/>
            <person name="Elkins J.G."/>
            <person name="Mavromatis K."/>
            <person name="Sun H."/>
            <person name="Land M."/>
            <person name="Lapidus A."/>
            <person name="Lucas S."/>
            <person name="Barry K."/>
            <person name="Huber H."/>
            <person name="Zhulin I.B."/>
            <person name="Whitman W.B."/>
            <person name="Mukhopadhyay B."/>
            <person name="Woese C."/>
            <person name="Bristow J."/>
            <person name="Kyrpides N."/>
        </authorList>
    </citation>
    <scope>NUCLEOTIDE SEQUENCE [LARGE SCALE GENOMIC DNA]</scope>
    <source>
        <strain evidence="3">ATCC 43588 / DSM 3639 / JCM 9404 / F1</strain>
    </source>
</reference>
<dbReference type="AlphaFoldDB" id="A3DLL1"/>
<protein>
    <recommendedName>
        <fullName evidence="4">DUF1634 domain-containing protein</fullName>
    </recommendedName>
</protein>